<feature type="transmembrane region" description="Helical" evidence="8">
    <location>
        <begin position="177"/>
        <end position="198"/>
    </location>
</feature>
<keyword evidence="4 8" id="KW-1003">Cell membrane</keyword>
<evidence type="ECO:0000256" key="6">
    <source>
        <dbReference type="ARBA" id="ARBA00022989"/>
    </source>
</evidence>
<gene>
    <name evidence="10" type="ORF">CBF35_14705</name>
</gene>
<evidence type="ECO:0000256" key="7">
    <source>
        <dbReference type="ARBA" id="ARBA00023136"/>
    </source>
</evidence>
<proteinExistence type="inferred from homology"/>
<dbReference type="PROSITE" id="PS50928">
    <property type="entry name" value="ABC_TM1"/>
    <property type="match status" value="1"/>
</dbReference>
<comment type="similarity">
    <text evidence="2 8">Belongs to the binding-protein-dependent transport system permease family. CysTW subfamily.</text>
</comment>
<dbReference type="SUPFAM" id="SSF161098">
    <property type="entry name" value="MetI-like"/>
    <property type="match status" value="1"/>
</dbReference>
<feature type="transmembrane region" description="Helical" evidence="8">
    <location>
        <begin position="99"/>
        <end position="127"/>
    </location>
</feature>
<evidence type="ECO:0000256" key="1">
    <source>
        <dbReference type="ARBA" id="ARBA00004651"/>
    </source>
</evidence>
<evidence type="ECO:0000256" key="4">
    <source>
        <dbReference type="ARBA" id="ARBA00022475"/>
    </source>
</evidence>
<feature type="transmembrane region" description="Helical" evidence="8">
    <location>
        <begin position="66"/>
        <end position="87"/>
    </location>
</feature>
<dbReference type="AlphaFoldDB" id="A0A429ZBX7"/>
<dbReference type="InterPro" id="IPR035906">
    <property type="entry name" value="MetI-like_sf"/>
</dbReference>
<dbReference type="PANTHER" id="PTHR43470:SF4">
    <property type="entry name" value="ABC TRANSPORTER PERMEASE PROTEIN YQGI-RELATED"/>
    <property type="match status" value="1"/>
</dbReference>
<evidence type="ECO:0000313" key="10">
    <source>
        <dbReference type="EMBL" id="RST91200.1"/>
    </source>
</evidence>
<dbReference type="InterPro" id="IPR000515">
    <property type="entry name" value="MetI-like"/>
</dbReference>
<reference evidence="10 11" key="1">
    <citation type="submission" date="2017-05" db="EMBL/GenBank/DDBJ databases">
        <title>Vagococcus spp. assemblies.</title>
        <authorList>
            <person name="Gulvik C.A."/>
        </authorList>
    </citation>
    <scope>NUCLEOTIDE SEQUENCE [LARGE SCALE GENOMIC DNA]</scope>
    <source>
        <strain evidence="10 11">NCFB 2777</strain>
    </source>
</reference>
<feature type="domain" description="ABC transmembrane type-1" evidence="9">
    <location>
        <begin position="62"/>
        <end position="280"/>
    </location>
</feature>
<dbReference type="GO" id="GO:0035435">
    <property type="term" value="P:phosphate ion transmembrane transport"/>
    <property type="evidence" value="ECO:0007669"/>
    <property type="project" value="InterPro"/>
</dbReference>
<sequence>MVSKKIDKFATYAFYFMAGIVFLILIYLFTWLFLKGYKHLSWSFLTEKSSITGNGGGIGIQLFNTLYIALITMGVSVPIALGAAIYLHEYAANSRFKQLTIMMVEIISSLSSIVVGLFGMLVFVLYFNLKFSVISGALALGIINLPLLLSNFESALASADPLQKQAGLALGLTKWEVITKVTLPSVIPSIITGLILALGRVVGEAATLIFTAGQSAPALDFSNWNPLNISSPLNVNRQAETLAVHIWKVSSEGRIDNSDLFLSASSLVLLVMILIINGLLRTLAFYYEKKMATK</sequence>
<evidence type="ECO:0000256" key="8">
    <source>
        <dbReference type="RuleBase" id="RU363043"/>
    </source>
</evidence>
<evidence type="ECO:0000256" key="3">
    <source>
        <dbReference type="ARBA" id="ARBA00022448"/>
    </source>
</evidence>
<organism evidence="10 11">
    <name type="scientific">Vagococcus salmoninarum</name>
    <dbReference type="NCBI Taxonomy" id="2739"/>
    <lineage>
        <taxon>Bacteria</taxon>
        <taxon>Bacillati</taxon>
        <taxon>Bacillota</taxon>
        <taxon>Bacilli</taxon>
        <taxon>Lactobacillales</taxon>
        <taxon>Enterococcaceae</taxon>
        <taxon>Vagococcus</taxon>
    </lineage>
</organism>
<comment type="subcellular location">
    <subcellularLocation>
        <location evidence="1 8">Cell membrane</location>
        <topology evidence="1 8">Multi-pass membrane protein</topology>
    </subcellularLocation>
</comment>
<dbReference type="GO" id="GO:0005886">
    <property type="term" value="C:plasma membrane"/>
    <property type="evidence" value="ECO:0007669"/>
    <property type="project" value="UniProtKB-SubCell"/>
</dbReference>
<dbReference type="InterPro" id="IPR005672">
    <property type="entry name" value="Phosphate_PstA"/>
</dbReference>
<keyword evidence="3" id="KW-0813">Transport</keyword>
<evidence type="ECO:0000259" key="9">
    <source>
        <dbReference type="PROSITE" id="PS50928"/>
    </source>
</evidence>
<feature type="transmembrane region" description="Helical" evidence="8">
    <location>
        <begin position="12"/>
        <end position="34"/>
    </location>
</feature>
<evidence type="ECO:0000313" key="11">
    <source>
        <dbReference type="Proteomes" id="UP000287239"/>
    </source>
</evidence>
<dbReference type="GeneID" id="98569595"/>
<dbReference type="Gene3D" id="1.10.3720.10">
    <property type="entry name" value="MetI-like"/>
    <property type="match status" value="1"/>
</dbReference>
<dbReference type="NCBIfam" id="TIGR00974">
    <property type="entry name" value="3a0107s02c"/>
    <property type="match status" value="1"/>
</dbReference>
<dbReference type="Pfam" id="PF00528">
    <property type="entry name" value="BPD_transp_1"/>
    <property type="match status" value="1"/>
</dbReference>
<keyword evidence="7 8" id="KW-0472">Membrane</keyword>
<dbReference type="CDD" id="cd06261">
    <property type="entry name" value="TM_PBP2"/>
    <property type="match status" value="1"/>
</dbReference>
<keyword evidence="5 8" id="KW-0812">Transmembrane</keyword>
<name>A0A429ZBX7_9ENTE</name>
<comment type="caution">
    <text evidence="10">The sequence shown here is derived from an EMBL/GenBank/DDBJ whole genome shotgun (WGS) entry which is preliminary data.</text>
</comment>
<accession>A0A429ZBX7</accession>
<dbReference type="OrthoDB" id="9807065at2"/>
<evidence type="ECO:0000256" key="2">
    <source>
        <dbReference type="ARBA" id="ARBA00007069"/>
    </source>
</evidence>
<keyword evidence="6 8" id="KW-1133">Transmembrane helix</keyword>
<keyword evidence="11" id="KW-1185">Reference proteome</keyword>
<feature type="transmembrane region" description="Helical" evidence="8">
    <location>
        <begin position="260"/>
        <end position="280"/>
    </location>
</feature>
<evidence type="ECO:0000256" key="5">
    <source>
        <dbReference type="ARBA" id="ARBA00022692"/>
    </source>
</evidence>
<dbReference type="GO" id="GO:0005315">
    <property type="term" value="F:phosphate transmembrane transporter activity"/>
    <property type="evidence" value="ECO:0007669"/>
    <property type="project" value="InterPro"/>
</dbReference>
<dbReference type="Proteomes" id="UP000287239">
    <property type="component" value="Unassembled WGS sequence"/>
</dbReference>
<dbReference type="PANTHER" id="PTHR43470">
    <property type="entry name" value="PHOSPHATE TRANSPORT SYSTEM PERMEASE PROTEIN PSTA-RELATED"/>
    <property type="match status" value="1"/>
</dbReference>
<feature type="transmembrane region" description="Helical" evidence="8">
    <location>
        <begin position="133"/>
        <end position="156"/>
    </location>
</feature>
<dbReference type="EMBL" id="NGJU01000033">
    <property type="protein sequence ID" value="RST91200.1"/>
    <property type="molecule type" value="Genomic_DNA"/>
</dbReference>
<dbReference type="RefSeq" id="WP_126782494.1">
    <property type="nucleotide sequence ID" value="NZ_NGJU01000033.1"/>
</dbReference>
<protein>
    <recommendedName>
        <fullName evidence="8">Phosphate transport system permease protein PstA</fullName>
    </recommendedName>
</protein>